<keyword evidence="2" id="KW-1185">Reference proteome</keyword>
<dbReference type="Proteomes" id="UP001457282">
    <property type="component" value="Unassembled WGS sequence"/>
</dbReference>
<dbReference type="PANTHER" id="PTHR33696:SF3">
    <property type="entry name" value="FLZ-TYPE DOMAIN-CONTAINING PROTEIN"/>
    <property type="match status" value="1"/>
</dbReference>
<reference evidence="1 2" key="1">
    <citation type="journal article" date="2023" name="G3 (Bethesda)">
        <title>A chromosome-length genome assembly and annotation of blackberry (Rubus argutus, cv. 'Hillquist').</title>
        <authorList>
            <person name="Bruna T."/>
            <person name="Aryal R."/>
            <person name="Dudchenko O."/>
            <person name="Sargent D.J."/>
            <person name="Mead D."/>
            <person name="Buti M."/>
            <person name="Cavallini A."/>
            <person name="Hytonen T."/>
            <person name="Andres J."/>
            <person name="Pham M."/>
            <person name="Weisz D."/>
            <person name="Mascagni F."/>
            <person name="Usai G."/>
            <person name="Natali L."/>
            <person name="Bassil N."/>
            <person name="Fernandez G.E."/>
            <person name="Lomsadze A."/>
            <person name="Armour M."/>
            <person name="Olukolu B."/>
            <person name="Poorten T."/>
            <person name="Britton C."/>
            <person name="Davik J."/>
            <person name="Ashrafi H."/>
            <person name="Aiden E.L."/>
            <person name="Borodovsky M."/>
            <person name="Worthington M."/>
        </authorList>
    </citation>
    <scope>NUCLEOTIDE SEQUENCE [LARGE SCALE GENOMIC DNA]</scope>
    <source>
        <strain evidence="1">PI 553951</strain>
    </source>
</reference>
<accession>A0AAW1VLI9</accession>
<sequence length="176" mass="19086">MSTASFGANVPFSWEKKPGMSKVVIASSSSGHYSLDHYLSTTSLKLTPPPRLSSQRSSSVVHRRSRSRCICSNVDVQPSVASFRNSFKLNGGISPTVGKEEDPFLAAFIKCTQMHSSSRTASNGKKYGADRHAAGFSSGKKNTMFPMFTSTLSCKYSCAVRDDINAIVTMPHHSPK</sequence>
<evidence type="ECO:0000313" key="1">
    <source>
        <dbReference type="EMBL" id="KAK9903622.1"/>
    </source>
</evidence>
<evidence type="ECO:0000313" key="2">
    <source>
        <dbReference type="Proteomes" id="UP001457282"/>
    </source>
</evidence>
<name>A0AAW1VLI9_RUBAR</name>
<organism evidence="1 2">
    <name type="scientific">Rubus argutus</name>
    <name type="common">Southern blackberry</name>
    <dbReference type="NCBI Taxonomy" id="59490"/>
    <lineage>
        <taxon>Eukaryota</taxon>
        <taxon>Viridiplantae</taxon>
        <taxon>Streptophyta</taxon>
        <taxon>Embryophyta</taxon>
        <taxon>Tracheophyta</taxon>
        <taxon>Spermatophyta</taxon>
        <taxon>Magnoliopsida</taxon>
        <taxon>eudicotyledons</taxon>
        <taxon>Gunneridae</taxon>
        <taxon>Pentapetalae</taxon>
        <taxon>rosids</taxon>
        <taxon>fabids</taxon>
        <taxon>Rosales</taxon>
        <taxon>Rosaceae</taxon>
        <taxon>Rosoideae</taxon>
        <taxon>Rosoideae incertae sedis</taxon>
        <taxon>Rubus</taxon>
    </lineage>
</organism>
<comment type="caution">
    <text evidence="1">The sequence shown here is derived from an EMBL/GenBank/DDBJ whole genome shotgun (WGS) entry which is preliminary data.</text>
</comment>
<dbReference type="PANTHER" id="PTHR33696">
    <property type="entry name" value="T22J18.15-RELATED"/>
    <property type="match status" value="1"/>
</dbReference>
<dbReference type="AlphaFoldDB" id="A0AAW1VLI9"/>
<dbReference type="EMBL" id="JBEDUW010000227">
    <property type="protein sequence ID" value="KAK9903622.1"/>
    <property type="molecule type" value="Genomic_DNA"/>
</dbReference>
<proteinExistence type="predicted"/>
<gene>
    <name evidence="1" type="ORF">M0R45_001130</name>
</gene>
<protein>
    <submittedName>
        <fullName evidence="1">Uncharacterized protein</fullName>
    </submittedName>
</protein>